<sequence length="1398" mass="154354">LRYQSVTFGTAPQARHLKRPSLVRTSTLEAQVDSMSGSSGDKENRAILEALKMDKVDKMDEQLSGEIDSLRAELVQKVLEGLKGDAYLAAQELGVEWWRQVKELDSNMLISDRMCAKLLIESAGLTKKETWHEPEEYHGEGGYEEHYDEHGYIAHQNGSEQSTGWDYFEDDDTAVALVAMAECDHDVILPQRSTPGVGYLAISDEESSAGDFSMVSDNGEDRARRTRVSASAQGVRSESLPDGLMVNPMKPTRACCLWMPLEAEARRRRQLGRDIATLPLSAIDTTESLIGSEKEEVCLDQDGAYHMMTVFQQDLDLELQSGEPVCAAVVSEILANAIEAVQEAGPEHCFIAVALPPMDDQIVGPALRVTDIWNDEGVWAVLDEDCNSTVCGSEWMSRAVEAYVALGYDVVKVSDEAKPFKGLPGILKGFFATTESQAALVEMRRILVETKKNVGMVVYCNKNRHRSVGVSWMLASAYSVITGDEISVAHATVREAANICVQALVDSYLNEKPDEATLARVRREMFEIKPIPTNKVAQKPGSHGALWSACAQARQGRGQADFQGWFKAPPVRVVTTKQAPPEVKKPPPPPPPREDRALHPGYALSRASSMSAGRRDDPPLTPELLETMKAMQKQLDDLKKEKEAWNRRAQVGKTPVELLDELYFAENKGWIFKAFFCLRIMIFAPGDALTKEVDDDLGEAGSGDGGAGFGHPMDDQKEDGHEEPGDGGELPDDDQNINDPPPEAGNATEYPAEEGSAMLGVQLPVDFDKQLTVQPPGQEIVLILTALVSQTPLDSRHMVVLKDCHLPWKTRDEVETLDIQEDLAKTRPAAEDFQEEILTSDKSGVAPTCFEDPKGTIDEQKRRAPWRRLPQRMHIAIRPTASGKVERSEGIMEAMLRKIVNDTEAAGEKDFAVCLHEALVIKNQIARTHGYSPAQRVLGKTPRLPGSVTDLDEAGNLGVLEDSLDPSARFHLNRAARRSAQSAFVHLDTSWRIQRALLRNAAVQDKTFKVGDLVVYRRDNQVGVTVLDAKNKMRSADEAETLAYSLLNNIPVLPVVIVSGPQQQKYLRVADEAPSSSAAGSGRGQKCETEDILEPSEFESKDKTGKSARSAPKTSGALEGGVMMADVETKDHWRISMDRFHLFQKGTRPFPRHGFARSCCWRGFCKFSAFAAQRVGPDAAAATHEGKIAKTLNINDVNGKTRKGMLEARQKEWNKYRSFNATVVAAPMTRLLLMASPRGGLTMIDAEIPEELAAMICTHVDDLLFAYTDEGLAWVSRYGRPDLAYRVNELQRCCHSKSTVQSLKDANQVVELALQGSDFKITFQTDWIDWNDLAVLTFSDASFANEAEFKSQQGRIHSITSRNDVKLGEHKFHLIGFGSSQALWINGEKACEKYHPAG</sequence>
<dbReference type="GO" id="GO:0003676">
    <property type="term" value="F:nucleic acid binding"/>
    <property type="evidence" value="ECO:0007669"/>
    <property type="project" value="InterPro"/>
</dbReference>
<evidence type="ECO:0000313" key="4">
    <source>
        <dbReference type="EMBL" id="CAL1152853.1"/>
    </source>
</evidence>
<dbReference type="EMBL" id="CAMXCT020002637">
    <property type="protein sequence ID" value="CAL1152853.1"/>
    <property type="molecule type" value="Genomic_DNA"/>
</dbReference>
<reference evidence="4" key="2">
    <citation type="submission" date="2024-04" db="EMBL/GenBank/DDBJ databases">
        <authorList>
            <person name="Chen Y."/>
            <person name="Shah S."/>
            <person name="Dougan E. K."/>
            <person name="Thang M."/>
            <person name="Chan C."/>
        </authorList>
    </citation>
    <scope>NUCLEOTIDE SEQUENCE [LARGE SCALE GENOMIC DNA]</scope>
</reference>
<dbReference type="EMBL" id="CAMXCT010002637">
    <property type="protein sequence ID" value="CAI3999478.1"/>
    <property type="molecule type" value="Genomic_DNA"/>
</dbReference>
<feature type="region of interest" description="Disordered" evidence="2">
    <location>
        <begin position="1070"/>
        <end position="1117"/>
    </location>
</feature>
<feature type="compositionally biased region" description="Acidic residues" evidence="2">
    <location>
        <begin position="725"/>
        <end position="736"/>
    </location>
</feature>
<feature type="coiled-coil region" evidence="1">
    <location>
        <begin position="621"/>
        <end position="648"/>
    </location>
</feature>
<proteinExistence type="predicted"/>
<feature type="region of interest" description="Disordered" evidence="2">
    <location>
        <begin position="575"/>
        <end position="598"/>
    </location>
</feature>
<reference evidence="3" key="1">
    <citation type="submission" date="2022-10" db="EMBL/GenBank/DDBJ databases">
        <authorList>
            <person name="Chen Y."/>
            <person name="Dougan E. K."/>
            <person name="Chan C."/>
            <person name="Rhodes N."/>
            <person name="Thang M."/>
        </authorList>
    </citation>
    <scope>NUCLEOTIDE SEQUENCE</scope>
</reference>
<gene>
    <name evidence="3" type="ORF">C1SCF055_LOCUS25671</name>
</gene>
<dbReference type="EMBL" id="CAMXCT030002637">
    <property type="protein sequence ID" value="CAL4786790.1"/>
    <property type="molecule type" value="Genomic_DNA"/>
</dbReference>
<feature type="region of interest" description="Disordered" evidence="2">
    <location>
        <begin position="210"/>
        <end position="244"/>
    </location>
</feature>
<dbReference type="InterPro" id="IPR036397">
    <property type="entry name" value="RNaseH_sf"/>
</dbReference>
<evidence type="ECO:0000313" key="3">
    <source>
        <dbReference type="EMBL" id="CAI3999478.1"/>
    </source>
</evidence>
<protein>
    <submittedName>
        <fullName evidence="3">Uncharacterized protein</fullName>
    </submittedName>
</protein>
<dbReference type="Gene3D" id="3.30.420.10">
    <property type="entry name" value="Ribonuclease H-like superfamily/Ribonuclease H"/>
    <property type="match status" value="1"/>
</dbReference>
<feature type="non-terminal residue" evidence="3">
    <location>
        <position position="1398"/>
    </location>
</feature>
<feature type="compositionally biased region" description="Gly residues" evidence="2">
    <location>
        <begin position="700"/>
        <end position="709"/>
    </location>
</feature>
<evidence type="ECO:0000313" key="5">
    <source>
        <dbReference type="Proteomes" id="UP001152797"/>
    </source>
</evidence>
<feature type="non-terminal residue" evidence="3">
    <location>
        <position position="1"/>
    </location>
</feature>
<feature type="compositionally biased region" description="Basic and acidic residues" evidence="2">
    <location>
        <begin position="712"/>
        <end position="724"/>
    </location>
</feature>
<accession>A0A9P1CXF6</accession>
<evidence type="ECO:0000256" key="1">
    <source>
        <dbReference type="SAM" id="Coils"/>
    </source>
</evidence>
<name>A0A9P1CXF6_9DINO</name>
<feature type="region of interest" description="Disordered" evidence="2">
    <location>
        <begin position="694"/>
        <end position="749"/>
    </location>
</feature>
<comment type="caution">
    <text evidence="3">The sequence shown here is derived from an EMBL/GenBank/DDBJ whole genome shotgun (WGS) entry which is preliminary data.</text>
</comment>
<dbReference type="Proteomes" id="UP001152797">
    <property type="component" value="Unassembled WGS sequence"/>
</dbReference>
<organism evidence="3">
    <name type="scientific">Cladocopium goreaui</name>
    <dbReference type="NCBI Taxonomy" id="2562237"/>
    <lineage>
        <taxon>Eukaryota</taxon>
        <taxon>Sar</taxon>
        <taxon>Alveolata</taxon>
        <taxon>Dinophyceae</taxon>
        <taxon>Suessiales</taxon>
        <taxon>Symbiodiniaceae</taxon>
        <taxon>Cladocopium</taxon>
    </lineage>
</organism>
<keyword evidence="5" id="KW-1185">Reference proteome</keyword>
<dbReference type="OrthoDB" id="10066679at2759"/>
<evidence type="ECO:0000256" key="2">
    <source>
        <dbReference type="SAM" id="MobiDB-lite"/>
    </source>
</evidence>
<keyword evidence="1" id="KW-0175">Coiled coil</keyword>